<gene>
    <name evidence="2" type="ORF">C8F04DRAFT_1241431</name>
</gene>
<feature type="region of interest" description="Disordered" evidence="1">
    <location>
        <begin position="52"/>
        <end position="160"/>
    </location>
</feature>
<comment type="caution">
    <text evidence="2">The sequence shown here is derived from an EMBL/GenBank/DDBJ whole genome shotgun (WGS) entry which is preliminary data.</text>
</comment>
<feature type="compositionally biased region" description="Basic and acidic residues" evidence="1">
    <location>
        <begin position="123"/>
        <end position="136"/>
    </location>
</feature>
<feature type="compositionally biased region" description="Acidic residues" evidence="1">
    <location>
        <begin position="57"/>
        <end position="84"/>
    </location>
</feature>
<feature type="region of interest" description="Disordered" evidence="1">
    <location>
        <begin position="176"/>
        <end position="198"/>
    </location>
</feature>
<protein>
    <submittedName>
        <fullName evidence="2">Uncharacterized protein</fullName>
    </submittedName>
</protein>
<feature type="compositionally biased region" description="Basic and acidic residues" evidence="1">
    <location>
        <begin position="17"/>
        <end position="33"/>
    </location>
</feature>
<evidence type="ECO:0000256" key="1">
    <source>
        <dbReference type="SAM" id="MobiDB-lite"/>
    </source>
</evidence>
<reference evidence="2" key="1">
    <citation type="submission" date="2023-03" db="EMBL/GenBank/DDBJ databases">
        <title>Massive genome expansion in bonnet fungi (Mycena s.s.) driven by repeated elements and novel gene families across ecological guilds.</title>
        <authorList>
            <consortium name="Lawrence Berkeley National Laboratory"/>
            <person name="Harder C.B."/>
            <person name="Miyauchi S."/>
            <person name="Viragh M."/>
            <person name="Kuo A."/>
            <person name="Thoen E."/>
            <person name="Andreopoulos B."/>
            <person name="Lu D."/>
            <person name="Skrede I."/>
            <person name="Drula E."/>
            <person name="Henrissat B."/>
            <person name="Morin E."/>
            <person name="Kohler A."/>
            <person name="Barry K."/>
            <person name="LaButti K."/>
            <person name="Morin E."/>
            <person name="Salamov A."/>
            <person name="Lipzen A."/>
            <person name="Mereny Z."/>
            <person name="Hegedus B."/>
            <person name="Baldrian P."/>
            <person name="Stursova M."/>
            <person name="Weitz H."/>
            <person name="Taylor A."/>
            <person name="Grigoriev I.V."/>
            <person name="Nagy L.G."/>
            <person name="Martin F."/>
            <person name="Kauserud H."/>
        </authorList>
    </citation>
    <scope>NUCLEOTIDE SEQUENCE</scope>
    <source>
        <strain evidence="2">CBHHK200</strain>
    </source>
</reference>
<feature type="region of interest" description="Disordered" evidence="1">
    <location>
        <begin position="1"/>
        <end position="33"/>
    </location>
</feature>
<proteinExistence type="predicted"/>
<accession>A0AAD6S6T4</accession>
<dbReference type="EMBL" id="JARJCM010000236">
    <property type="protein sequence ID" value="KAJ7021281.1"/>
    <property type="molecule type" value="Genomic_DNA"/>
</dbReference>
<sequence length="570" mass="61518">MAEKPDFEMTVTKTYRSHAEVEGEKQRRAAEATAREQRLADAMATIAALNAEADQAAAEEENDAIDSLGDLDDEETTVLEFTEEDFARIENDDANDSADEYAPKAKSQSKSTVVAKSKKSKPKKGETRAEVEELTKALKAKGVGGKKKSVQNSDAAAASKRAGLSETFLATSAQASTSPGKFEYGGLTEEDAESTRPDLDIAAAPAKRINELVVVVSSDAESDDDTPIRAPAPVSRPVPRPRFAAPKVKFEPRIPALPIASETPMPKKSKKKVKLEAESSQAGFFTPDTAADVKGLPALVAPTWDSHMLPAMYHDLACSLDPISFTACGDSAASRDAAVQAVRKVVNEVHPGNTLPKLVWGDRICSRIVSRVRERRSLMVQAGVNVVDAFFQTKEYIGNPVAIREYARYAIRGNGPAFWKEPTPLSSPRNAKAPGYIPPDGYMESPMILGAASDFLKTAEFTIPEANTDGSFDSSELPTGLFGLIAAGVERGLKRYVATGVRQEELPKFTKAVGGPRVAAYITNIRRFTRTRWISLLTAARPTAIAPPASDKFEDEFDGLTEYAYVPSSP</sequence>
<organism evidence="2 3">
    <name type="scientific">Mycena alexandri</name>
    <dbReference type="NCBI Taxonomy" id="1745969"/>
    <lineage>
        <taxon>Eukaryota</taxon>
        <taxon>Fungi</taxon>
        <taxon>Dikarya</taxon>
        <taxon>Basidiomycota</taxon>
        <taxon>Agaricomycotina</taxon>
        <taxon>Agaricomycetes</taxon>
        <taxon>Agaricomycetidae</taxon>
        <taxon>Agaricales</taxon>
        <taxon>Marasmiineae</taxon>
        <taxon>Mycenaceae</taxon>
        <taxon>Mycena</taxon>
    </lineage>
</organism>
<dbReference type="Proteomes" id="UP001218188">
    <property type="component" value="Unassembled WGS sequence"/>
</dbReference>
<evidence type="ECO:0000313" key="3">
    <source>
        <dbReference type="Proteomes" id="UP001218188"/>
    </source>
</evidence>
<dbReference type="AlphaFoldDB" id="A0AAD6S6T4"/>
<evidence type="ECO:0000313" key="2">
    <source>
        <dbReference type="EMBL" id="KAJ7021281.1"/>
    </source>
</evidence>
<feature type="region of interest" description="Disordered" evidence="1">
    <location>
        <begin position="218"/>
        <end position="241"/>
    </location>
</feature>
<keyword evidence="3" id="KW-1185">Reference proteome</keyword>
<feature type="compositionally biased region" description="Low complexity" evidence="1">
    <location>
        <begin position="104"/>
        <end position="115"/>
    </location>
</feature>
<name>A0AAD6S6T4_9AGAR</name>